<dbReference type="RefSeq" id="WP_380957678.1">
    <property type="nucleotide sequence ID" value="NZ_JBHMDI010000245.1"/>
</dbReference>
<keyword evidence="6" id="KW-0012">Acyltransferase</keyword>
<sequence>GIAGPGLLCSADYWVRHVRATVRFADGVRALADAGADAFLELGPDGVLTGMAARVLDGTADTVSAAALRKDRAEERALLTALSRLHVAGVHVDWTPCFEGTGAQRVELPTYAFQREHYWPEPAAAPGAGAGQDPVDAAFWAAVEREDLQALSDTLDLDETVLSDVLPALSSWRRGLDERSLVDGWRYRVTWRPLTATAVKSPAAEGPWLVLIPTVLDGDPWAEAVVGALGADAVRVVCAPDDTALAARLAQAADGTECTGAVSLLAAATDSGDRALPSGLAWPDALMDALDGAGIAGRLWAVTRGAVSVGRSDAGADPVQAAIWGLGRVTALERPDRWGGLVDVDHVADGRTAERLRAVLSATGPDAEDQVALRASGAYGRRLVRATARRPDAPWRPTGTVLVTGGPEGFAGHVARWLAGNGATGVLLAVRGEADAHALDALRAELADLETEFTAVVHDPADPSALTAAVDALPDGRPLTAVIHTGDDTAPADDAGAPGADALLAAVRRDLDALDTVTGDRNLDAFVVFGSISGVWGVSGQGAAAEAGAFLDAATRERRAGGGTAVVVSWGAWAGAGPDGLAAHLRANGLPAMDPHRALGALDAVVGDTAADPSAPASVTVADVLWDRFAPAFTRTRPGRLFTELPEARRALEAAGGGDRADAGTADTLRTRLRQLDERDRLPYALDLVRSEVASVLGHPGVGAVPAELAFKDLGFDSLTAVDLRNQLAAATGLTLPATLVFDYPTPTALAAHLLTGLLGEDTGPKTPAAPGTDAGAADDPIVIVGMSCRYPGGVRSPEDLWELAVAGTDAIGAFPTDRGWDLDRLLNGDRDGRGRSVTRHGGFLYDVADFDPDFFGISPREALVIDPQQRIVLESAWEALERAGIDPAGLRGGDTGVFVGGGSGDYRPALGQVGHVETAQSASLLSGRLSYTLGLEGPSVSVDTACSSSLVALHLAAQALRNGECSLALAGGVTVMSTPVGFVEFGEMGALSPDGRCKAFSDDADGTAWAEGVGMLVVERLSDARRNGHRVLAVLRGSAVNQDGASNGLTAPNGPSQQRVIRKALAAAGLTARDVDAVEAHGTGTALGDPIEAQALLATYGRDRAPQRPLLLGSLKSNLGHTQAASGVAGVIKMVLAMRHGTLPKTLHVGTPSSHVAWDPDAVRLLTEETAWPETGRPRRAGVSSFGISGTNAHVVLEQPPAEATVPAPPAAGPLPGALAAVTP</sequence>
<keyword evidence="5" id="KW-0511">Multifunctional enzyme</keyword>
<protein>
    <submittedName>
        <fullName evidence="9">Beta-ketoacyl synthase N-terminal-like domain-containing protein</fullName>
    </submittedName>
</protein>
<dbReference type="InterPro" id="IPR020806">
    <property type="entry name" value="PKS_PP-bd"/>
</dbReference>
<dbReference type="InterPro" id="IPR036291">
    <property type="entry name" value="NAD(P)-bd_dom_sf"/>
</dbReference>
<evidence type="ECO:0000313" key="10">
    <source>
        <dbReference type="Proteomes" id="UP001589753"/>
    </source>
</evidence>
<accession>A0ABV5LLW2</accession>
<dbReference type="SUPFAM" id="SSF51735">
    <property type="entry name" value="NAD(P)-binding Rossmann-fold domains"/>
    <property type="match status" value="2"/>
</dbReference>
<keyword evidence="3" id="KW-0808">Transferase</keyword>
<dbReference type="InterPro" id="IPR001227">
    <property type="entry name" value="Ac_transferase_dom_sf"/>
</dbReference>
<dbReference type="PANTHER" id="PTHR43775:SF51">
    <property type="entry name" value="INACTIVE PHENOLPHTHIOCEROL SYNTHESIS POLYKETIDE SYNTHASE TYPE I PKS1-RELATED"/>
    <property type="match status" value="1"/>
</dbReference>
<dbReference type="InterPro" id="IPR009081">
    <property type="entry name" value="PP-bd_ACP"/>
</dbReference>
<dbReference type="SMART" id="SM01294">
    <property type="entry name" value="PKS_PP_betabranch"/>
    <property type="match status" value="1"/>
</dbReference>
<dbReference type="SMART" id="SM00825">
    <property type="entry name" value="PKS_KS"/>
    <property type="match status" value="1"/>
</dbReference>
<keyword evidence="10" id="KW-1185">Reference proteome</keyword>
<dbReference type="PROSITE" id="PS50075">
    <property type="entry name" value="CARRIER"/>
    <property type="match status" value="1"/>
</dbReference>
<keyword evidence="4" id="KW-0045">Antibiotic biosynthesis</keyword>
<proteinExistence type="predicted"/>
<feature type="non-terminal residue" evidence="9">
    <location>
        <position position="1"/>
    </location>
</feature>
<dbReference type="Proteomes" id="UP001589753">
    <property type="component" value="Unassembled WGS sequence"/>
</dbReference>
<dbReference type="InterPro" id="IPR014031">
    <property type="entry name" value="Ketoacyl_synth_C"/>
</dbReference>
<dbReference type="Pfam" id="PF02801">
    <property type="entry name" value="Ketoacyl-synt_C"/>
    <property type="match status" value="1"/>
</dbReference>
<dbReference type="PROSITE" id="PS00012">
    <property type="entry name" value="PHOSPHOPANTETHEINE"/>
    <property type="match status" value="1"/>
</dbReference>
<dbReference type="InterPro" id="IPR050091">
    <property type="entry name" value="PKS_NRPS_Biosynth_Enz"/>
</dbReference>
<evidence type="ECO:0000313" key="9">
    <source>
        <dbReference type="EMBL" id="MFB9352883.1"/>
    </source>
</evidence>
<dbReference type="InterPro" id="IPR041618">
    <property type="entry name" value="PKS_DE"/>
</dbReference>
<dbReference type="PROSITE" id="PS52004">
    <property type="entry name" value="KS3_2"/>
    <property type="match status" value="1"/>
</dbReference>
<dbReference type="Pfam" id="PF00550">
    <property type="entry name" value="PP-binding"/>
    <property type="match status" value="1"/>
</dbReference>
<evidence type="ECO:0000259" key="7">
    <source>
        <dbReference type="PROSITE" id="PS50075"/>
    </source>
</evidence>
<feature type="non-terminal residue" evidence="9">
    <location>
        <position position="1225"/>
    </location>
</feature>
<dbReference type="Gene3D" id="1.10.1200.10">
    <property type="entry name" value="ACP-like"/>
    <property type="match status" value="1"/>
</dbReference>
<dbReference type="Pfam" id="PF18369">
    <property type="entry name" value="PKS_DE"/>
    <property type="match status" value="1"/>
</dbReference>
<dbReference type="InterPro" id="IPR014030">
    <property type="entry name" value="Ketoacyl_synth_N"/>
</dbReference>
<keyword evidence="2" id="KW-0597">Phosphoprotein</keyword>
<evidence type="ECO:0000256" key="6">
    <source>
        <dbReference type="ARBA" id="ARBA00023315"/>
    </source>
</evidence>
<evidence type="ECO:0000256" key="3">
    <source>
        <dbReference type="ARBA" id="ARBA00022679"/>
    </source>
</evidence>
<feature type="domain" description="Ketosynthase family 3 (KS3)" evidence="8">
    <location>
        <begin position="779"/>
        <end position="1200"/>
    </location>
</feature>
<dbReference type="InterPro" id="IPR006162">
    <property type="entry name" value="Ppantetheine_attach_site"/>
</dbReference>
<dbReference type="InterPro" id="IPR013968">
    <property type="entry name" value="PKS_KR"/>
</dbReference>
<dbReference type="Gene3D" id="3.40.50.720">
    <property type="entry name" value="NAD(P)-binding Rossmann-like Domain"/>
    <property type="match status" value="1"/>
</dbReference>
<dbReference type="Gene3D" id="3.40.50.11460">
    <property type="match status" value="1"/>
</dbReference>
<dbReference type="InterPro" id="IPR032821">
    <property type="entry name" value="PKS_assoc"/>
</dbReference>
<dbReference type="SUPFAM" id="SSF53901">
    <property type="entry name" value="Thiolase-like"/>
    <property type="match status" value="1"/>
</dbReference>
<dbReference type="SUPFAM" id="SSF47336">
    <property type="entry name" value="ACP-like"/>
    <property type="match status" value="1"/>
</dbReference>
<dbReference type="InterPro" id="IPR020841">
    <property type="entry name" value="PKS_Beta-ketoAc_synthase_dom"/>
</dbReference>
<comment type="caution">
    <text evidence="9">The sequence shown here is derived from an EMBL/GenBank/DDBJ whole genome shotgun (WGS) entry which is preliminary data.</text>
</comment>
<dbReference type="SMART" id="SM00823">
    <property type="entry name" value="PKS_PP"/>
    <property type="match status" value="1"/>
</dbReference>
<dbReference type="CDD" id="cd08952">
    <property type="entry name" value="KR_1_SDR_x"/>
    <property type="match status" value="1"/>
</dbReference>
<gene>
    <name evidence="9" type="ORF">ACFFUA_36755</name>
</gene>
<evidence type="ECO:0000259" key="8">
    <source>
        <dbReference type="PROSITE" id="PS52004"/>
    </source>
</evidence>
<dbReference type="InterPro" id="IPR016039">
    <property type="entry name" value="Thiolase-like"/>
</dbReference>
<dbReference type="InterPro" id="IPR036736">
    <property type="entry name" value="ACP-like_sf"/>
</dbReference>
<feature type="domain" description="Carrier" evidence="7">
    <location>
        <begin position="683"/>
        <end position="758"/>
    </location>
</feature>
<dbReference type="CDD" id="cd00833">
    <property type="entry name" value="PKS"/>
    <property type="match status" value="1"/>
</dbReference>
<dbReference type="EMBL" id="JBHMDI010000245">
    <property type="protein sequence ID" value="MFB9352883.1"/>
    <property type="molecule type" value="Genomic_DNA"/>
</dbReference>
<dbReference type="Gene3D" id="6.10.140.1830">
    <property type="match status" value="1"/>
</dbReference>
<dbReference type="Pfam" id="PF08659">
    <property type="entry name" value="KR"/>
    <property type="match status" value="1"/>
</dbReference>
<evidence type="ECO:0000256" key="2">
    <source>
        <dbReference type="ARBA" id="ARBA00022553"/>
    </source>
</evidence>
<evidence type="ECO:0000256" key="1">
    <source>
        <dbReference type="ARBA" id="ARBA00022450"/>
    </source>
</evidence>
<evidence type="ECO:0000256" key="4">
    <source>
        <dbReference type="ARBA" id="ARBA00023194"/>
    </source>
</evidence>
<dbReference type="InterPro" id="IPR018201">
    <property type="entry name" value="Ketoacyl_synth_AS"/>
</dbReference>
<dbReference type="Pfam" id="PF16197">
    <property type="entry name" value="KAsynt_C_assoc"/>
    <property type="match status" value="1"/>
</dbReference>
<dbReference type="Gene3D" id="3.40.366.10">
    <property type="entry name" value="Malonyl-Coenzyme A Acyl Carrier Protein, domain 2"/>
    <property type="match status" value="1"/>
</dbReference>
<dbReference type="InterPro" id="IPR057326">
    <property type="entry name" value="KR_dom"/>
</dbReference>
<reference evidence="9 10" key="1">
    <citation type="submission" date="2024-09" db="EMBL/GenBank/DDBJ databases">
        <authorList>
            <person name="Sun Q."/>
            <person name="Mori K."/>
        </authorList>
    </citation>
    <scope>NUCLEOTIDE SEQUENCE [LARGE SCALE GENOMIC DNA]</scope>
    <source>
        <strain evidence="9 10">JCM 9767</strain>
    </source>
</reference>
<dbReference type="Pfam" id="PF00109">
    <property type="entry name" value="ketoacyl-synt"/>
    <property type="match status" value="1"/>
</dbReference>
<dbReference type="PANTHER" id="PTHR43775">
    <property type="entry name" value="FATTY ACID SYNTHASE"/>
    <property type="match status" value="1"/>
</dbReference>
<dbReference type="SUPFAM" id="SSF52151">
    <property type="entry name" value="FabD/lysophospholipase-like"/>
    <property type="match status" value="1"/>
</dbReference>
<organism evidence="9 10">
    <name type="scientific">Streptomyces heliomycini</name>
    <dbReference type="NCBI Taxonomy" id="284032"/>
    <lineage>
        <taxon>Bacteria</taxon>
        <taxon>Bacillati</taxon>
        <taxon>Actinomycetota</taxon>
        <taxon>Actinomycetes</taxon>
        <taxon>Kitasatosporales</taxon>
        <taxon>Streptomycetaceae</taxon>
        <taxon>Streptomyces</taxon>
    </lineage>
</organism>
<dbReference type="InterPro" id="IPR016035">
    <property type="entry name" value="Acyl_Trfase/lysoPLipase"/>
</dbReference>
<dbReference type="SMART" id="SM00822">
    <property type="entry name" value="PKS_KR"/>
    <property type="match status" value="1"/>
</dbReference>
<dbReference type="Gene3D" id="3.30.70.3290">
    <property type="match status" value="2"/>
</dbReference>
<dbReference type="PROSITE" id="PS00606">
    <property type="entry name" value="KS3_1"/>
    <property type="match status" value="1"/>
</dbReference>
<evidence type="ECO:0000256" key="5">
    <source>
        <dbReference type="ARBA" id="ARBA00023268"/>
    </source>
</evidence>
<name>A0ABV5LLW2_9ACTN</name>
<dbReference type="Gene3D" id="3.40.47.10">
    <property type="match status" value="1"/>
</dbReference>
<keyword evidence="1" id="KW-0596">Phosphopantetheine</keyword>